<keyword evidence="1" id="KW-1133">Transmembrane helix</keyword>
<dbReference type="Proteomes" id="UP000585638">
    <property type="component" value="Unassembled WGS sequence"/>
</dbReference>
<evidence type="ECO:0000313" key="2">
    <source>
        <dbReference type="EMBL" id="MBB5896835.1"/>
    </source>
</evidence>
<feature type="transmembrane region" description="Helical" evidence="1">
    <location>
        <begin position="66"/>
        <end position="87"/>
    </location>
</feature>
<keyword evidence="3" id="KW-1185">Reference proteome</keyword>
<reference evidence="2 3" key="1">
    <citation type="submission" date="2020-08" db="EMBL/GenBank/DDBJ databases">
        <title>Sequencing the genomes of 1000 actinobacteria strains.</title>
        <authorList>
            <person name="Klenk H.-P."/>
        </authorList>
    </citation>
    <scope>NUCLEOTIDE SEQUENCE [LARGE SCALE GENOMIC DNA]</scope>
    <source>
        <strain evidence="2 3">DSM 43851</strain>
    </source>
</reference>
<feature type="transmembrane region" description="Helical" evidence="1">
    <location>
        <begin position="134"/>
        <end position="166"/>
    </location>
</feature>
<organism evidence="2 3">
    <name type="scientific">Kutzneria kofuensis</name>
    <dbReference type="NCBI Taxonomy" id="103725"/>
    <lineage>
        <taxon>Bacteria</taxon>
        <taxon>Bacillati</taxon>
        <taxon>Actinomycetota</taxon>
        <taxon>Actinomycetes</taxon>
        <taxon>Pseudonocardiales</taxon>
        <taxon>Pseudonocardiaceae</taxon>
        <taxon>Kutzneria</taxon>
    </lineage>
</organism>
<protein>
    <submittedName>
        <fullName evidence="2">Uncharacterized protein</fullName>
    </submittedName>
</protein>
<keyword evidence="1" id="KW-0472">Membrane</keyword>
<evidence type="ECO:0000256" key="1">
    <source>
        <dbReference type="SAM" id="Phobius"/>
    </source>
</evidence>
<comment type="caution">
    <text evidence="2">The sequence shown here is derived from an EMBL/GenBank/DDBJ whole genome shotgun (WGS) entry which is preliminary data.</text>
</comment>
<feature type="transmembrane region" description="Helical" evidence="1">
    <location>
        <begin position="12"/>
        <end position="39"/>
    </location>
</feature>
<dbReference type="RefSeq" id="WP_184869335.1">
    <property type="nucleotide sequence ID" value="NZ_JACHIR010000002.1"/>
</dbReference>
<proteinExistence type="predicted"/>
<name>A0A7W9KQD6_9PSEU</name>
<evidence type="ECO:0000313" key="3">
    <source>
        <dbReference type="Proteomes" id="UP000585638"/>
    </source>
</evidence>
<accession>A0A7W9KQD6</accession>
<keyword evidence="1" id="KW-0812">Transmembrane</keyword>
<feature type="transmembrane region" description="Helical" evidence="1">
    <location>
        <begin position="94"/>
        <end position="114"/>
    </location>
</feature>
<dbReference type="EMBL" id="JACHIR010000002">
    <property type="protein sequence ID" value="MBB5896835.1"/>
    <property type="molecule type" value="Genomic_DNA"/>
</dbReference>
<sequence>MTRSLGLFAEVGLIGVLVCSASVPMVTSLGAVAAGSVLLGELLDTGRTPTAARFVWLLGRALRDPMALLVPAVLLAVGVVDVVALLAGVPFGPVIGLALLAIAVMVLRSAARWSPGASWAGLLADPLPLRDWRGSAMVAVALVVLVVVVVQAPAFVVLAPGLLVLATAAVARRRTR</sequence>
<gene>
    <name evidence="2" type="ORF">BJ998_008094</name>
</gene>
<dbReference type="AlphaFoldDB" id="A0A7W9KQD6"/>